<reference evidence="2 3" key="1">
    <citation type="journal article" date="2019" name="Nat. Ecol. Evol.">
        <title>Megaphylogeny resolves global patterns of mushroom evolution.</title>
        <authorList>
            <person name="Varga T."/>
            <person name="Krizsan K."/>
            <person name="Foldi C."/>
            <person name="Dima B."/>
            <person name="Sanchez-Garcia M."/>
            <person name="Sanchez-Ramirez S."/>
            <person name="Szollosi G.J."/>
            <person name="Szarkandi J.G."/>
            <person name="Papp V."/>
            <person name="Albert L."/>
            <person name="Andreopoulos W."/>
            <person name="Angelini C."/>
            <person name="Antonin V."/>
            <person name="Barry K.W."/>
            <person name="Bougher N.L."/>
            <person name="Buchanan P."/>
            <person name="Buyck B."/>
            <person name="Bense V."/>
            <person name="Catcheside P."/>
            <person name="Chovatia M."/>
            <person name="Cooper J."/>
            <person name="Damon W."/>
            <person name="Desjardin D."/>
            <person name="Finy P."/>
            <person name="Geml J."/>
            <person name="Haridas S."/>
            <person name="Hughes K."/>
            <person name="Justo A."/>
            <person name="Karasinski D."/>
            <person name="Kautmanova I."/>
            <person name="Kiss B."/>
            <person name="Kocsube S."/>
            <person name="Kotiranta H."/>
            <person name="LaButti K.M."/>
            <person name="Lechner B.E."/>
            <person name="Liimatainen K."/>
            <person name="Lipzen A."/>
            <person name="Lukacs Z."/>
            <person name="Mihaltcheva S."/>
            <person name="Morgado L.N."/>
            <person name="Niskanen T."/>
            <person name="Noordeloos M.E."/>
            <person name="Ohm R.A."/>
            <person name="Ortiz-Santana B."/>
            <person name="Ovrebo C."/>
            <person name="Racz N."/>
            <person name="Riley R."/>
            <person name="Savchenko A."/>
            <person name="Shiryaev A."/>
            <person name="Soop K."/>
            <person name="Spirin V."/>
            <person name="Szebenyi C."/>
            <person name="Tomsovsky M."/>
            <person name="Tulloss R.E."/>
            <person name="Uehling J."/>
            <person name="Grigoriev I.V."/>
            <person name="Vagvolgyi C."/>
            <person name="Papp T."/>
            <person name="Martin F.M."/>
            <person name="Miettinen O."/>
            <person name="Hibbett D.S."/>
            <person name="Nagy L.G."/>
        </authorList>
    </citation>
    <scope>NUCLEOTIDE SEQUENCE [LARGE SCALE GENOMIC DNA]</scope>
    <source>
        <strain evidence="2 3">FP101781</strain>
    </source>
</reference>
<dbReference type="Proteomes" id="UP000298030">
    <property type="component" value="Unassembled WGS sequence"/>
</dbReference>
<dbReference type="AlphaFoldDB" id="A0A4Y7R8P0"/>
<sequence>HCVEESLNHGERELLLLPRKPSIVFDFGKGNSESRHSFSHILHHPKSVTPPSSLQPVEDSEEAEPS</sequence>
<evidence type="ECO:0000256" key="1">
    <source>
        <dbReference type="SAM" id="MobiDB-lite"/>
    </source>
</evidence>
<feature type="region of interest" description="Disordered" evidence="1">
    <location>
        <begin position="35"/>
        <end position="66"/>
    </location>
</feature>
<protein>
    <submittedName>
        <fullName evidence="2">Uncharacterized protein</fullName>
    </submittedName>
</protein>
<accession>A0A4Y7R8P0</accession>
<comment type="caution">
    <text evidence="2">The sequence shown here is derived from an EMBL/GenBank/DDBJ whole genome shotgun (WGS) entry which is preliminary data.</text>
</comment>
<name>A0A4Y7R8P0_COPMI</name>
<organism evidence="2 3">
    <name type="scientific">Coprinellus micaceus</name>
    <name type="common">Glistening ink-cap mushroom</name>
    <name type="synonym">Coprinus micaceus</name>
    <dbReference type="NCBI Taxonomy" id="71717"/>
    <lineage>
        <taxon>Eukaryota</taxon>
        <taxon>Fungi</taxon>
        <taxon>Dikarya</taxon>
        <taxon>Basidiomycota</taxon>
        <taxon>Agaricomycotina</taxon>
        <taxon>Agaricomycetes</taxon>
        <taxon>Agaricomycetidae</taxon>
        <taxon>Agaricales</taxon>
        <taxon>Agaricineae</taxon>
        <taxon>Psathyrellaceae</taxon>
        <taxon>Coprinellus</taxon>
    </lineage>
</organism>
<gene>
    <name evidence="2" type="ORF">FA13DRAFT_1750332</name>
</gene>
<proteinExistence type="predicted"/>
<dbReference type="EMBL" id="QPFP01000610">
    <property type="protein sequence ID" value="TEB05136.1"/>
    <property type="molecule type" value="Genomic_DNA"/>
</dbReference>
<evidence type="ECO:0000313" key="2">
    <source>
        <dbReference type="EMBL" id="TEB05136.1"/>
    </source>
</evidence>
<evidence type="ECO:0000313" key="3">
    <source>
        <dbReference type="Proteomes" id="UP000298030"/>
    </source>
</evidence>
<feature type="non-terminal residue" evidence="2">
    <location>
        <position position="1"/>
    </location>
</feature>
<feature type="compositionally biased region" description="Basic residues" evidence="1">
    <location>
        <begin position="37"/>
        <end position="46"/>
    </location>
</feature>
<keyword evidence="3" id="KW-1185">Reference proteome</keyword>